<evidence type="ECO:0000256" key="2">
    <source>
        <dbReference type="SAM" id="SignalP"/>
    </source>
</evidence>
<feature type="region of interest" description="Disordered" evidence="1">
    <location>
        <begin position="427"/>
        <end position="458"/>
    </location>
</feature>
<dbReference type="SUPFAM" id="SSF50494">
    <property type="entry name" value="Trypsin-like serine proteases"/>
    <property type="match status" value="1"/>
</dbReference>
<protein>
    <submittedName>
        <fullName evidence="5">Uncharacterized protein LOC113397680</fullName>
    </submittedName>
</protein>
<dbReference type="InterPro" id="IPR051333">
    <property type="entry name" value="CLIP_Serine_Protease"/>
</dbReference>
<sequence>MWRVVLSVIFSGSIVGQFFDCHDDPNFEPDEGPLTELQFTWLGALQYIHVKNGTPHYFRVPRVVLISRQFVLSTAVDAAHIPDGYALGNVVFGDYERDEAECKVSIEELAAGVECEPAVLLMPIADVLLHPEYKHFGTKTSIALLKLITTVKSMYMVPACLPFKNFLVGKNGKQTTEKIYHIDFVSDVPRDFLDEEKEVSRLHLLPRELCYLYENPANITRGPKNRMACTTGCGFHSGSPSLVHEHTGHWSIVSLSQGGSPCPDPLRTRRPPSPPRHTLIHPYVPWITAAITGKAVGAFSKDDPFGYVMPRSSIYDLLGHRWVGHWWMGGLRCYDRGESAQDLFKFYHEIFQVKPVTLTYLTYYLEVSSAHETMIICVKVGMPYRLGQPKVWQLDSPEVKVQVPLVTFSNLYKFQIEAWAYNSTESETSSESSSTIESESNEFVPGQGEGEEKPGTGL</sequence>
<evidence type="ECO:0000256" key="1">
    <source>
        <dbReference type="SAM" id="MobiDB-lite"/>
    </source>
</evidence>
<gene>
    <name evidence="5" type="primary">LOC113397680</name>
</gene>
<name>A0A8B8I6X9_VANTA</name>
<evidence type="ECO:0000259" key="3">
    <source>
        <dbReference type="PROSITE" id="PS50240"/>
    </source>
</evidence>
<dbReference type="InterPro" id="IPR009003">
    <property type="entry name" value="Peptidase_S1_PA"/>
</dbReference>
<dbReference type="InterPro" id="IPR043504">
    <property type="entry name" value="Peptidase_S1_PA_chymotrypsin"/>
</dbReference>
<accession>A0A8B8I6X9</accession>
<dbReference type="Proteomes" id="UP001652626">
    <property type="component" value="Chromosome 23"/>
</dbReference>
<feature type="domain" description="Peptidase S1" evidence="3">
    <location>
        <begin position="14"/>
        <end position="292"/>
    </location>
</feature>
<dbReference type="GO" id="GO:0004252">
    <property type="term" value="F:serine-type endopeptidase activity"/>
    <property type="evidence" value="ECO:0007669"/>
    <property type="project" value="InterPro"/>
</dbReference>
<dbReference type="OMA" id="ICVKVGM"/>
<organism evidence="4 5">
    <name type="scientific">Vanessa tameamea</name>
    <name type="common">Kamehameha butterfly</name>
    <dbReference type="NCBI Taxonomy" id="334116"/>
    <lineage>
        <taxon>Eukaryota</taxon>
        <taxon>Metazoa</taxon>
        <taxon>Ecdysozoa</taxon>
        <taxon>Arthropoda</taxon>
        <taxon>Hexapoda</taxon>
        <taxon>Insecta</taxon>
        <taxon>Pterygota</taxon>
        <taxon>Neoptera</taxon>
        <taxon>Endopterygota</taxon>
        <taxon>Lepidoptera</taxon>
        <taxon>Glossata</taxon>
        <taxon>Ditrysia</taxon>
        <taxon>Papilionoidea</taxon>
        <taxon>Nymphalidae</taxon>
        <taxon>Nymphalinae</taxon>
        <taxon>Vanessa</taxon>
    </lineage>
</organism>
<reference evidence="5" key="1">
    <citation type="submission" date="2025-08" db="UniProtKB">
        <authorList>
            <consortium name="RefSeq"/>
        </authorList>
    </citation>
    <scope>IDENTIFICATION</scope>
    <source>
        <tissue evidence="5">Whole body</tissue>
    </source>
</reference>
<feature type="chain" id="PRO_5034173333" evidence="2">
    <location>
        <begin position="17"/>
        <end position="458"/>
    </location>
</feature>
<dbReference type="Gene3D" id="2.40.10.10">
    <property type="entry name" value="Trypsin-like serine proteases"/>
    <property type="match status" value="1"/>
</dbReference>
<keyword evidence="4" id="KW-1185">Reference proteome</keyword>
<evidence type="ECO:0000313" key="4">
    <source>
        <dbReference type="Proteomes" id="UP001652626"/>
    </source>
</evidence>
<dbReference type="PROSITE" id="PS50240">
    <property type="entry name" value="TRYPSIN_DOM"/>
    <property type="match status" value="1"/>
</dbReference>
<dbReference type="GeneID" id="113397680"/>
<dbReference type="GO" id="GO:0006508">
    <property type="term" value="P:proteolysis"/>
    <property type="evidence" value="ECO:0007669"/>
    <property type="project" value="InterPro"/>
</dbReference>
<dbReference type="PANTHER" id="PTHR24260">
    <property type="match status" value="1"/>
</dbReference>
<feature type="compositionally biased region" description="Low complexity" evidence="1">
    <location>
        <begin position="427"/>
        <end position="438"/>
    </location>
</feature>
<dbReference type="PANTHER" id="PTHR24260:SF136">
    <property type="entry name" value="GH08193P-RELATED"/>
    <property type="match status" value="1"/>
</dbReference>
<feature type="signal peptide" evidence="2">
    <location>
        <begin position="1"/>
        <end position="16"/>
    </location>
</feature>
<proteinExistence type="predicted"/>
<evidence type="ECO:0000313" key="5">
    <source>
        <dbReference type="RefSeq" id="XP_026491886.1"/>
    </source>
</evidence>
<dbReference type="RefSeq" id="XP_026491886.1">
    <property type="nucleotide sequence ID" value="XM_026636101.2"/>
</dbReference>
<dbReference type="AlphaFoldDB" id="A0A8B8I6X9"/>
<keyword evidence="2" id="KW-0732">Signal</keyword>
<dbReference type="OrthoDB" id="7434223at2759"/>
<dbReference type="InterPro" id="IPR001254">
    <property type="entry name" value="Trypsin_dom"/>
</dbReference>